<comment type="caution">
    <text evidence="8">The sequence shown here is derived from an EMBL/GenBank/DDBJ whole genome shotgun (WGS) entry which is preliminary data.</text>
</comment>
<feature type="compositionally biased region" description="Low complexity" evidence="6">
    <location>
        <begin position="454"/>
        <end position="468"/>
    </location>
</feature>
<evidence type="ECO:0000256" key="3">
    <source>
        <dbReference type="ARBA" id="ARBA00022679"/>
    </source>
</evidence>
<evidence type="ECO:0000259" key="7">
    <source>
        <dbReference type="Pfam" id="PF00155"/>
    </source>
</evidence>
<reference evidence="8" key="1">
    <citation type="submission" date="2020-05" db="EMBL/GenBank/DDBJ databases">
        <title>Phylogenomic resolution of chytrid fungi.</title>
        <authorList>
            <person name="Stajich J.E."/>
            <person name="Amses K."/>
            <person name="Simmons R."/>
            <person name="Seto K."/>
            <person name="Myers J."/>
            <person name="Bonds A."/>
            <person name="Quandt C.A."/>
            <person name="Barry K."/>
            <person name="Liu P."/>
            <person name="Grigoriev I."/>
            <person name="Longcore J.E."/>
            <person name="James T.Y."/>
        </authorList>
    </citation>
    <scope>NUCLEOTIDE SEQUENCE</scope>
    <source>
        <strain evidence="8">JEL0379</strain>
    </source>
</reference>
<dbReference type="EMBL" id="JADGJQ010000118">
    <property type="protein sequence ID" value="KAJ3168699.1"/>
    <property type="molecule type" value="Genomic_DNA"/>
</dbReference>
<dbReference type="AlphaFoldDB" id="A0AAD5TC01"/>
<dbReference type="InterPro" id="IPR001917">
    <property type="entry name" value="Aminotrans_II_pyridoxalP_BS"/>
</dbReference>
<dbReference type="PROSITE" id="PS00599">
    <property type="entry name" value="AA_TRANSFER_CLASS_2"/>
    <property type="match status" value="1"/>
</dbReference>
<dbReference type="Pfam" id="PF00155">
    <property type="entry name" value="Aminotran_1_2"/>
    <property type="match status" value="1"/>
</dbReference>
<keyword evidence="4 5" id="KW-0663">Pyridoxal phosphate</keyword>
<proteinExistence type="inferred from homology"/>
<evidence type="ECO:0000256" key="4">
    <source>
        <dbReference type="ARBA" id="ARBA00022898"/>
    </source>
</evidence>
<comment type="similarity">
    <text evidence="2">Belongs to the class-II pyridoxal-phosphate-dependent aminotransferase family. BioF subfamily.</text>
</comment>
<gene>
    <name evidence="8" type="ORF">HDU87_000987</name>
</gene>
<feature type="region of interest" description="Disordered" evidence="6">
    <location>
        <begin position="454"/>
        <end position="483"/>
    </location>
</feature>
<dbReference type="Gene3D" id="3.40.640.10">
    <property type="entry name" value="Type I PLP-dependent aspartate aminotransferase-like (Major domain)"/>
    <property type="match status" value="1"/>
</dbReference>
<evidence type="ECO:0000256" key="6">
    <source>
        <dbReference type="SAM" id="MobiDB-lite"/>
    </source>
</evidence>
<feature type="domain" description="Aminotransferase class I/classII large" evidence="7">
    <location>
        <begin position="74"/>
        <end position="439"/>
    </location>
</feature>
<dbReference type="PANTHER" id="PTHR13693">
    <property type="entry name" value="CLASS II AMINOTRANSFERASE/8-AMINO-7-OXONONANOATE SYNTHASE"/>
    <property type="match status" value="1"/>
</dbReference>
<dbReference type="Proteomes" id="UP001212152">
    <property type="component" value="Unassembled WGS sequence"/>
</dbReference>
<dbReference type="GO" id="GO:0030170">
    <property type="term" value="F:pyridoxal phosphate binding"/>
    <property type="evidence" value="ECO:0007669"/>
    <property type="project" value="InterPro"/>
</dbReference>
<dbReference type="InterPro" id="IPR015421">
    <property type="entry name" value="PyrdxlP-dep_Trfase_major"/>
</dbReference>
<keyword evidence="3" id="KW-0808">Transferase</keyword>
<comment type="cofactor">
    <cofactor evidence="1 5">
        <name>pyridoxal 5'-phosphate</name>
        <dbReference type="ChEBI" id="CHEBI:597326"/>
    </cofactor>
</comment>
<accession>A0AAD5TC01</accession>
<dbReference type="InterPro" id="IPR015422">
    <property type="entry name" value="PyrdxlP-dep_Trfase_small"/>
</dbReference>
<protein>
    <recommendedName>
        <fullName evidence="7">Aminotransferase class I/classII large domain-containing protein</fullName>
    </recommendedName>
</protein>
<evidence type="ECO:0000313" key="9">
    <source>
        <dbReference type="Proteomes" id="UP001212152"/>
    </source>
</evidence>
<dbReference type="GO" id="GO:0016740">
    <property type="term" value="F:transferase activity"/>
    <property type="evidence" value="ECO:0007669"/>
    <property type="project" value="UniProtKB-KW"/>
</dbReference>
<evidence type="ECO:0000313" key="8">
    <source>
        <dbReference type="EMBL" id="KAJ3168699.1"/>
    </source>
</evidence>
<feature type="compositionally biased region" description="Low complexity" evidence="6">
    <location>
        <begin position="1"/>
        <end position="33"/>
    </location>
</feature>
<dbReference type="InterPro" id="IPR004839">
    <property type="entry name" value="Aminotransferase_I/II_large"/>
</dbReference>
<dbReference type="InterPro" id="IPR050087">
    <property type="entry name" value="AON_synthase_class-II"/>
</dbReference>
<dbReference type="InterPro" id="IPR015424">
    <property type="entry name" value="PyrdxlP-dep_Trfase"/>
</dbReference>
<organism evidence="8 9">
    <name type="scientific">Geranomyces variabilis</name>
    <dbReference type="NCBI Taxonomy" id="109894"/>
    <lineage>
        <taxon>Eukaryota</taxon>
        <taxon>Fungi</taxon>
        <taxon>Fungi incertae sedis</taxon>
        <taxon>Chytridiomycota</taxon>
        <taxon>Chytridiomycota incertae sedis</taxon>
        <taxon>Chytridiomycetes</taxon>
        <taxon>Spizellomycetales</taxon>
        <taxon>Powellomycetaceae</taxon>
        <taxon>Geranomyces</taxon>
    </lineage>
</organism>
<dbReference type="PANTHER" id="PTHR13693:SF77">
    <property type="entry name" value="8-AMINO-7-OXONONANOATE SYNTHASE"/>
    <property type="match status" value="1"/>
</dbReference>
<sequence>MHPPLSLSLSVSMSSSSSSCSASSCQPRGTTSRSPPPPLQPAAEPLLLRSFSKALAKRRAIQLTRATPVPVPGLVDFSSNDYLGLARSPEVAQEFHSRLLAAGAAENGDGSSLVGATGSRLLSGNSTQALELEAYLTDYHSAPSALLFNSGWDANLSLLSTLPQQNGAIIYDAAVHASIHDGIKLGRAKRAVSFRHNDVAHLREVLDSLLLPTASSATPQCETAVVAVSSFYSMDGDVAPLREITRLLADPRYGSPRRAVLVVDEAHSTATMGPHGRGLVAALGLENEVFARLHTFGKGLGAHGAVVLGPKMLRDYLVNYARPLIYSTMMPPHSLVAIRAAYEVLYSQAGVLQARLGALVKVFREAMGVLPHPARLLQSENMIQGIVLPGNANVVALATLIQSRGFDVKPIRSPTVPLGTERVRVCLHAHNTTEEVVAFASAARWALAELARRSSSGNQHEQQQQRQHALSPLTDGGAMQARL</sequence>
<evidence type="ECO:0000256" key="1">
    <source>
        <dbReference type="ARBA" id="ARBA00001933"/>
    </source>
</evidence>
<feature type="region of interest" description="Disordered" evidence="6">
    <location>
        <begin position="1"/>
        <end position="43"/>
    </location>
</feature>
<dbReference type="Gene3D" id="3.90.1150.10">
    <property type="entry name" value="Aspartate Aminotransferase, domain 1"/>
    <property type="match status" value="1"/>
</dbReference>
<keyword evidence="9" id="KW-1185">Reference proteome</keyword>
<dbReference type="SUPFAM" id="SSF53383">
    <property type="entry name" value="PLP-dependent transferases"/>
    <property type="match status" value="1"/>
</dbReference>
<name>A0AAD5TC01_9FUNG</name>
<evidence type="ECO:0000256" key="2">
    <source>
        <dbReference type="ARBA" id="ARBA00010008"/>
    </source>
</evidence>
<evidence type="ECO:0000256" key="5">
    <source>
        <dbReference type="RuleBase" id="RU003693"/>
    </source>
</evidence>
<dbReference type="GO" id="GO:0009102">
    <property type="term" value="P:biotin biosynthetic process"/>
    <property type="evidence" value="ECO:0007669"/>
    <property type="project" value="TreeGrafter"/>
</dbReference>